<feature type="transmembrane region" description="Helical" evidence="8">
    <location>
        <begin position="80"/>
        <end position="100"/>
    </location>
</feature>
<comment type="subcellular location">
    <subcellularLocation>
        <location evidence="1">Membrane</location>
        <topology evidence="1">Multi-pass membrane protein</topology>
    </subcellularLocation>
</comment>
<dbReference type="EMBL" id="JAODUP010000021">
    <property type="protein sequence ID" value="KAK2168004.1"/>
    <property type="molecule type" value="Genomic_DNA"/>
</dbReference>
<keyword evidence="5 8" id="KW-0472">Membrane</keyword>
<dbReference type="Gene3D" id="1.20.1070.10">
    <property type="entry name" value="Rhodopsin 7-helix transmembrane proteins"/>
    <property type="match status" value="1"/>
</dbReference>
<feature type="domain" description="G-protein coupled receptors family 1 profile" evidence="9">
    <location>
        <begin position="60"/>
        <end position="331"/>
    </location>
</feature>
<dbReference type="InterPro" id="IPR000276">
    <property type="entry name" value="GPCR_Rhodpsn"/>
</dbReference>
<evidence type="ECO:0000256" key="1">
    <source>
        <dbReference type="ARBA" id="ARBA00004141"/>
    </source>
</evidence>
<dbReference type="Proteomes" id="UP001208570">
    <property type="component" value="Unassembled WGS sequence"/>
</dbReference>
<feature type="transmembrane region" description="Helical" evidence="8">
    <location>
        <begin position="206"/>
        <end position="229"/>
    </location>
</feature>
<dbReference type="PANTHER" id="PTHR45695">
    <property type="entry name" value="LEUCOKININ RECEPTOR-RELATED"/>
    <property type="match status" value="1"/>
</dbReference>
<accession>A0AAD9KAA7</accession>
<evidence type="ECO:0000256" key="4">
    <source>
        <dbReference type="ARBA" id="ARBA00023040"/>
    </source>
</evidence>
<reference evidence="10" key="1">
    <citation type="journal article" date="2023" name="Mol. Biol. Evol.">
        <title>Third-Generation Sequencing Reveals the Adaptive Role of the Epigenome in Three Deep-Sea Polychaetes.</title>
        <authorList>
            <person name="Perez M."/>
            <person name="Aroh O."/>
            <person name="Sun Y."/>
            <person name="Lan Y."/>
            <person name="Juniper S.K."/>
            <person name="Young C.R."/>
            <person name="Angers B."/>
            <person name="Qian P.Y."/>
        </authorList>
    </citation>
    <scope>NUCLEOTIDE SEQUENCE</scope>
    <source>
        <strain evidence="10">P08H-3</strain>
    </source>
</reference>
<keyword evidence="4" id="KW-0297">G-protein coupled receptor</keyword>
<dbReference type="PRINTS" id="PR00237">
    <property type="entry name" value="GPCRRHODOPSN"/>
</dbReference>
<sequence>MSETNTDNINRSYLIGYNDVLGWEVRHYFTFYGEFRRTNDVLPYVEAILLSIIFLVAVTGNVLVLIILCTARRRHLTSNYFIANLALASILTVSFVPLAAVTRITETWIFGSGLCSLTVYTEYSGAIITVWTMTILSIDRHRRSCRKTALTARTVIIVLGSLWILVVPSGVPLAMFFVIRKFPIGSGMVDICTLVWPNVENFRVSVVFAVPSVLVMFVIPLVVISLNYIRVMKTLKASVRKFKSGRLSRDWPQASQSARGGLLVASHKEIRVVRFLILLVILFCVFWMPISVSFLLILYDGFSNVLIMTSQYFVTSVGLAMMNACVSPVVYAFVNERYRYGLRKLFRKMKKRPKVNNVVRPLPVFVINAPRDNDIMVKDRIPK</sequence>
<dbReference type="GO" id="GO:0004930">
    <property type="term" value="F:G protein-coupled receptor activity"/>
    <property type="evidence" value="ECO:0007669"/>
    <property type="project" value="UniProtKB-KW"/>
</dbReference>
<feature type="transmembrane region" description="Helical" evidence="8">
    <location>
        <begin position="311"/>
        <end position="334"/>
    </location>
</feature>
<comment type="caution">
    <text evidence="10">The sequence shown here is derived from an EMBL/GenBank/DDBJ whole genome shotgun (WGS) entry which is preliminary data.</text>
</comment>
<feature type="transmembrane region" description="Helical" evidence="8">
    <location>
        <begin position="150"/>
        <end position="179"/>
    </location>
</feature>
<evidence type="ECO:0000313" key="11">
    <source>
        <dbReference type="Proteomes" id="UP001208570"/>
    </source>
</evidence>
<proteinExistence type="predicted"/>
<protein>
    <recommendedName>
        <fullName evidence="9">G-protein coupled receptors family 1 profile domain-containing protein</fullName>
    </recommendedName>
</protein>
<feature type="transmembrane region" description="Helical" evidence="8">
    <location>
        <begin position="275"/>
        <end position="299"/>
    </location>
</feature>
<dbReference type="InterPro" id="IPR017452">
    <property type="entry name" value="GPCR_Rhodpsn_7TM"/>
</dbReference>
<feature type="transmembrane region" description="Helical" evidence="8">
    <location>
        <begin position="47"/>
        <end position="68"/>
    </location>
</feature>
<evidence type="ECO:0000256" key="8">
    <source>
        <dbReference type="SAM" id="Phobius"/>
    </source>
</evidence>
<organism evidence="10 11">
    <name type="scientific">Paralvinella palmiformis</name>
    <dbReference type="NCBI Taxonomy" id="53620"/>
    <lineage>
        <taxon>Eukaryota</taxon>
        <taxon>Metazoa</taxon>
        <taxon>Spiralia</taxon>
        <taxon>Lophotrochozoa</taxon>
        <taxon>Annelida</taxon>
        <taxon>Polychaeta</taxon>
        <taxon>Sedentaria</taxon>
        <taxon>Canalipalpata</taxon>
        <taxon>Terebellida</taxon>
        <taxon>Terebelliformia</taxon>
        <taxon>Alvinellidae</taxon>
        <taxon>Paralvinella</taxon>
    </lineage>
</organism>
<keyword evidence="7" id="KW-0807">Transducer</keyword>
<evidence type="ECO:0000313" key="10">
    <source>
        <dbReference type="EMBL" id="KAK2168004.1"/>
    </source>
</evidence>
<evidence type="ECO:0000256" key="2">
    <source>
        <dbReference type="ARBA" id="ARBA00022692"/>
    </source>
</evidence>
<evidence type="ECO:0000256" key="3">
    <source>
        <dbReference type="ARBA" id="ARBA00022989"/>
    </source>
</evidence>
<evidence type="ECO:0000256" key="5">
    <source>
        <dbReference type="ARBA" id="ARBA00023136"/>
    </source>
</evidence>
<dbReference type="Pfam" id="PF00001">
    <property type="entry name" value="7tm_1"/>
    <property type="match status" value="1"/>
</dbReference>
<dbReference type="AlphaFoldDB" id="A0AAD9KAA7"/>
<keyword evidence="3 8" id="KW-1133">Transmembrane helix</keyword>
<feature type="transmembrane region" description="Helical" evidence="8">
    <location>
        <begin position="120"/>
        <end position="138"/>
    </location>
</feature>
<evidence type="ECO:0000259" key="9">
    <source>
        <dbReference type="PROSITE" id="PS50262"/>
    </source>
</evidence>
<evidence type="ECO:0000256" key="7">
    <source>
        <dbReference type="ARBA" id="ARBA00023224"/>
    </source>
</evidence>
<dbReference type="SMART" id="SM01381">
    <property type="entry name" value="7TM_GPCR_Srsx"/>
    <property type="match status" value="1"/>
</dbReference>
<dbReference type="CDD" id="cd00637">
    <property type="entry name" value="7tm_classA_rhodopsin-like"/>
    <property type="match status" value="1"/>
</dbReference>
<dbReference type="PANTHER" id="PTHR45695:SF37">
    <property type="entry name" value="FREE FATTY ACID RECEPTOR 4-LIKE"/>
    <property type="match status" value="1"/>
</dbReference>
<gene>
    <name evidence="10" type="ORF">LSH36_21g01066</name>
</gene>
<keyword evidence="11" id="KW-1185">Reference proteome</keyword>
<dbReference type="PROSITE" id="PS50262">
    <property type="entry name" value="G_PROTEIN_RECEP_F1_2"/>
    <property type="match status" value="1"/>
</dbReference>
<dbReference type="GO" id="GO:0005886">
    <property type="term" value="C:plasma membrane"/>
    <property type="evidence" value="ECO:0007669"/>
    <property type="project" value="TreeGrafter"/>
</dbReference>
<keyword evidence="2 8" id="KW-0812">Transmembrane</keyword>
<dbReference type="SUPFAM" id="SSF81321">
    <property type="entry name" value="Family A G protein-coupled receptor-like"/>
    <property type="match status" value="1"/>
</dbReference>
<name>A0AAD9KAA7_9ANNE</name>
<keyword evidence="6" id="KW-0675">Receptor</keyword>
<evidence type="ECO:0000256" key="6">
    <source>
        <dbReference type="ARBA" id="ARBA00023170"/>
    </source>
</evidence>